<evidence type="ECO:0000256" key="3">
    <source>
        <dbReference type="ARBA" id="ARBA00022737"/>
    </source>
</evidence>
<feature type="domain" description="Zinc finger C2H2 LYAR-type" evidence="7">
    <location>
        <begin position="7"/>
        <end position="34"/>
    </location>
</feature>
<dbReference type="WBParaSite" id="TTAC_0000480501-mRNA-1">
    <property type="protein sequence ID" value="TTAC_0000480501-mRNA-1"/>
    <property type="gene ID" value="TTAC_0000480501"/>
</dbReference>
<accession>A0A0R3WVL5</accession>
<evidence type="ECO:0000259" key="7">
    <source>
        <dbReference type="Pfam" id="PF08790"/>
    </source>
</evidence>
<dbReference type="AlphaFoldDB" id="A0A0R3WVL5"/>
<keyword evidence="3" id="KW-0677">Repeat</keyword>
<evidence type="ECO:0000313" key="9">
    <source>
        <dbReference type="Proteomes" id="UP000274429"/>
    </source>
</evidence>
<dbReference type="STRING" id="6205.A0A0R3WVL5"/>
<evidence type="ECO:0000256" key="6">
    <source>
        <dbReference type="ARBA" id="ARBA00023242"/>
    </source>
</evidence>
<keyword evidence="4" id="KW-0863">Zinc-finger</keyword>
<reference evidence="8 9" key="2">
    <citation type="submission" date="2018-11" db="EMBL/GenBank/DDBJ databases">
        <authorList>
            <consortium name="Pathogen Informatics"/>
        </authorList>
    </citation>
    <scope>NUCLEOTIDE SEQUENCE [LARGE SCALE GENOMIC DNA]</scope>
</reference>
<evidence type="ECO:0000256" key="2">
    <source>
        <dbReference type="ARBA" id="ARBA00022723"/>
    </source>
</evidence>
<evidence type="ECO:0000313" key="8">
    <source>
        <dbReference type="EMBL" id="VDM25645.1"/>
    </source>
</evidence>
<evidence type="ECO:0000313" key="10">
    <source>
        <dbReference type="WBParaSite" id="TTAC_0000480501-mRNA-1"/>
    </source>
</evidence>
<dbReference type="EMBL" id="UYWX01005330">
    <property type="protein sequence ID" value="VDM25645.1"/>
    <property type="molecule type" value="Genomic_DNA"/>
</dbReference>
<dbReference type="Pfam" id="PF08790">
    <property type="entry name" value="zf-LYAR"/>
    <property type="match status" value="1"/>
</dbReference>
<sequence length="229" mass="25907">MCHSPSVSCVDCLKNFTIQDFVLHSSCISERAKYDKSNLYESDCRGAQKQTDWTTSVHSRLVNYQAPPGVPTLMKKMILTSANVPRKKAKFEFARPTDIDALWQQMTAQGDKADSAGSIEKVNHNGTDQATLGEHLVQNSEENHSKLQLSSHVVEMSGDGETNDKGKNSLLFSLFRLQTFESFKQSKHFVKEMHSDGFLECEFQRALKKRRHFVISEDQKKVSISDTKT</sequence>
<evidence type="ECO:0000256" key="5">
    <source>
        <dbReference type="ARBA" id="ARBA00022833"/>
    </source>
</evidence>
<dbReference type="GO" id="GO:0006364">
    <property type="term" value="P:rRNA processing"/>
    <property type="evidence" value="ECO:0007669"/>
    <property type="project" value="TreeGrafter"/>
</dbReference>
<dbReference type="OrthoDB" id="21474at2759"/>
<name>A0A0R3WVL5_HYDTA</name>
<gene>
    <name evidence="8" type="ORF">TTAC_LOCUS4789</name>
</gene>
<dbReference type="SUPFAM" id="SSF57667">
    <property type="entry name" value="beta-beta-alpha zinc fingers"/>
    <property type="match status" value="1"/>
</dbReference>
<comment type="subcellular location">
    <subcellularLocation>
        <location evidence="1">Nucleus</location>
    </subcellularLocation>
</comment>
<dbReference type="PANTHER" id="PTHR13100">
    <property type="entry name" value="CELL GROWTH-REGULATING NUCLEOLAR PROTEIN LYAR"/>
    <property type="match status" value="1"/>
</dbReference>
<protein>
    <submittedName>
        <fullName evidence="10">Zf-LYAR domain-containing protein</fullName>
    </submittedName>
</protein>
<evidence type="ECO:0000256" key="4">
    <source>
        <dbReference type="ARBA" id="ARBA00022771"/>
    </source>
</evidence>
<keyword evidence="5" id="KW-0862">Zinc</keyword>
<keyword evidence="2" id="KW-0479">Metal-binding</keyword>
<organism evidence="10">
    <name type="scientific">Hydatigena taeniaeformis</name>
    <name type="common">Feline tapeworm</name>
    <name type="synonym">Taenia taeniaeformis</name>
    <dbReference type="NCBI Taxonomy" id="6205"/>
    <lineage>
        <taxon>Eukaryota</taxon>
        <taxon>Metazoa</taxon>
        <taxon>Spiralia</taxon>
        <taxon>Lophotrochozoa</taxon>
        <taxon>Platyhelminthes</taxon>
        <taxon>Cestoda</taxon>
        <taxon>Eucestoda</taxon>
        <taxon>Cyclophyllidea</taxon>
        <taxon>Taeniidae</taxon>
        <taxon>Hydatigera</taxon>
    </lineage>
</organism>
<keyword evidence="6" id="KW-0539">Nucleus</keyword>
<dbReference type="GO" id="GO:0005730">
    <property type="term" value="C:nucleolus"/>
    <property type="evidence" value="ECO:0007669"/>
    <property type="project" value="TreeGrafter"/>
</dbReference>
<reference evidence="10" key="1">
    <citation type="submission" date="2017-02" db="UniProtKB">
        <authorList>
            <consortium name="WormBaseParasite"/>
        </authorList>
    </citation>
    <scope>IDENTIFICATION</scope>
</reference>
<keyword evidence="9" id="KW-1185">Reference proteome</keyword>
<dbReference type="InterPro" id="IPR039999">
    <property type="entry name" value="LYAR"/>
</dbReference>
<evidence type="ECO:0000256" key="1">
    <source>
        <dbReference type="ARBA" id="ARBA00004123"/>
    </source>
</evidence>
<dbReference type="PANTHER" id="PTHR13100:SF10">
    <property type="entry name" value="CELL GROWTH-REGULATING NUCLEOLAR PROTEIN"/>
    <property type="match status" value="1"/>
</dbReference>
<dbReference type="GO" id="GO:0000122">
    <property type="term" value="P:negative regulation of transcription by RNA polymerase II"/>
    <property type="evidence" value="ECO:0007669"/>
    <property type="project" value="TreeGrafter"/>
</dbReference>
<dbReference type="GO" id="GO:0008270">
    <property type="term" value="F:zinc ion binding"/>
    <property type="evidence" value="ECO:0007669"/>
    <property type="project" value="UniProtKB-KW"/>
</dbReference>
<dbReference type="InterPro" id="IPR014898">
    <property type="entry name" value="Znf_C2H2_LYAR"/>
</dbReference>
<dbReference type="GO" id="GO:0003677">
    <property type="term" value="F:DNA binding"/>
    <property type="evidence" value="ECO:0007669"/>
    <property type="project" value="InterPro"/>
</dbReference>
<proteinExistence type="predicted"/>
<dbReference type="Proteomes" id="UP000274429">
    <property type="component" value="Unassembled WGS sequence"/>
</dbReference>
<dbReference type="InterPro" id="IPR036236">
    <property type="entry name" value="Znf_C2H2_sf"/>
</dbReference>